<dbReference type="Gene3D" id="2.40.128.20">
    <property type="match status" value="1"/>
</dbReference>
<dbReference type="EMBL" id="GIKN01003893">
    <property type="protein sequence ID" value="NIE46166.1"/>
    <property type="molecule type" value="Transcribed_RNA"/>
</dbReference>
<accession>A0A6G5A7K5</accession>
<dbReference type="InterPro" id="IPR002970">
    <property type="entry name" value="Tick_his-bd"/>
</dbReference>
<dbReference type="Pfam" id="PF02098">
    <property type="entry name" value="His_binding"/>
    <property type="match status" value="1"/>
</dbReference>
<reference evidence="2" key="1">
    <citation type="submission" date="2020-03" db="EMBL/GenBank/DDBJ databases">
        <title>A transcriptome and proteome of the tick Rhipicephalus microplus shaped by the genetic composition of its hosts and developmental stage.</title>
        <authorList>
            <person name="Garcia G.R."/>
            <person name="Ribeiro J.M.C."/>
            <person name="Maruyama S.R."/>
            <person name="Gardinasse L.G."/>
            <person name="Nelson K."/>
            <person name="Ferreira B.R."/>
            <person name="Andrade T.G."/>
            <person name="Santos I.K.F.M."/>
        </authorList>
    </citation>
    <scope>NUCLEOTIDE SEQUENCE</scope>
    <source>
        <strain evidence="2">NSGR</strain>
        <tissue evidence="2">Salivary glands</tissue>
    </source>
</reference>
<proteinExistence type="predicted"/>
<sequence length="198" mass="23009">MAGLCSAAMYVIVILNAMFCEVAPKAAKSVNNPYNFTEFFKPPQFIWTYRSSWNAEFTCERFTMKNISGKSVVVETKFTLYNRTYKHTTQGTLYNVWGLDSYLNMLSMRDYWGDSLTKEIVYASNGYNCAVLQVERFWGWPPVTFDLIVKKSQLNKGPSEDCIQRYNEEIGKRRIGDTNRTVYIPECRKKKKNVTQTL</sequence>
<evidence type="ECO:0000256" key="1">
    <source>
        <dbReference type="SAM" id="SignalP"/>
    </source>
</evidence>
<dbReference type="GO" id="GO:0043176">
    <property type="term" value="F:amine binding"/>
    <property type="evidence" value="ECO:0007669"/>
    <property type="project" value="InterPro"/>
</dbReference>
<feature type="chain" id="PRO_5026346941" evidence="1">
    <location>
        <begin position="28"/>
        <end position="198"/>
    </location>
</feature>
<dbReference type="VEuPathDB" id="VectorBase:LOC119167443"/>
<dbReference type="InterPro" id="IPR012674">
    <property type="entry name" value="Calycin"/>
</dbReference>
<dbReference type="RefSeq" id="XP_037274810.1">
    <property type="nucleotide sequence ID" value="XM_037418913.1"/>
</dbReference>
<dbReference type="AlphaFoldDB" id="A0A6G5A7K5"/>
<dbReference type="KEGG" id="rmp:119167443"/>
<protein>
    <submittedName>
        <fullName evidence="2">Putative group i salivary lipocalin</fullName>
    </submittedName>
</protein>
<evidence type="ECO:0000313" key="2">
    <source>
        <dbReference type="EMBL" id="NIE46166.1"/>
    </source>
</evidence>
<organism evidence="2">
    <name type="scientific">Rhipicephalus microplus</name>
    <name type="common">Cattle tick</name>
    <name type="synonym">Boophilus microplus</name>
    <dbReference type="NCBI Taxonomy" id="6941"/>
    <lineage>
        <taxon>Eukaryota</taxon>
        <taxon>Metazoa</taxon>
        <taxon>Ecdysozoa</taxon>
        <taxon>Arthropoda</taxon>
        <taxon>Chelicerata</taxon>
        <taxon>Arachnida</taxon>
        <taxon>Acari</taxon>
        <taxon>Parasitiformes</taxon>
        <taxon>Ixodida</taxon>
        <taxon>Ixodoidea</taxon>
        <taxon>Ixodidae</taxon>
        <taxon>Rhipicephalinae</taxon>
        <taxon>Rhipicephalus</taxon>
        <taxon>Boophilus</taxon>
    </lineage>
</organism>
<dbReference type="SUPFAM" id="SSF50814">
    <property type="entry name" value="Lipocalins"/>
    <property type="match status" value="1"/>
</dbReference>
<feature type="signal peptide" evidence="1">
    <location>
        <begin position="1"/>
        <end position="27"/>
    </location>
</feature>
<name>A0A6G5A7K5_RHIMP</name>
<dbReference type="GO" id="GO:0030682">
    <property type="term" value="P:symbiont-mediated perturbation of host defenses"/>
    <property type="evidence" value="ECO:0007669"/>
    <property type="project" value="InterPro"/>
</dbReference>
<keyword evidence="1" id="KW-0732">Signal</keyword>